<keyword evidence="3 7" id="KW-0328">Glycosyltransferase</keyword>
<dbReference type="InterPro" id="IPR050256">
    <property type="entry name" value="Glycosyltransferase_2"/>
</dbReference>
<keyword evidence="5" id="KW-0460">Magnesium</keyword>
<comment type="cofactor">
    <cofactor evidence="1">
        <name>Mg(2+)</name>
        <dbReference type="ChEBI" id="CHEBI:18420"/>
    </cofactor>
</comment>
<sequence>MNGATEETDCCLSAVAGSCRVDMDGWLQSNTFHYSQFSDLPALIREKNRQGLTISLCIPTLNEEQTIGREVALFRSELQDRYPLLDEIAVIDSGSTDRTLATASAAGADVYLAADILPEMGTRQGKGENLWKAVYQLRGDIIVYVDADIRNIRRRFVYGLAAPLIFRPEIKYVKAFYDRSVGPADGGRPPGGGRVTELLVRPLFSLFFPELTAMIQPLSGEYAVRREVLERLSFPVGYGVETSHLIDVYSEYGLEAFAQTDLVERLHRHQDIRDLGKMSFGILRTFLERLKARGIVRGLPDLPADLRQFEARGKCCCHQVIHEISEEERPPMIEIEAYRKKISRTR</sequence>
<dbReference type="SUPFAM" id="SSF53448">
    <property type="entry name" value="Nucleotide-diphospho-sugar transferases"/>
    <property type="match status" value="1"/>
</dbReference>
<dbReference type="GO" id="GO:0016757">
    <property type="term" value="F:glycosyltransferase activity"/>
    <property type="evidence" value="ECO:0007669"/>
    <property type="project" value="UniProtKB-KW"/>
</dbReference>
<evidence type="ECO:0000313" key="7">
    <source>
        <dbReference type="EMBL" id="VAW36210.1"/>
    </source>
</evidence>
<dbReference type="NCBIfam" id="NF010496">
    <property type="entry name" value="PRK13915.1"/>
    <property type="match status" value="1"/>
</dbReference>
<organism evidence="7">
    <name type="scientific">hydrothermal vent metagenome</name>
    <dbReference type="NCBI Taxonomy" id="652676"/>
    <lineage>
        <taxon>unclassified sequences</taxon>
        <taxon>metagenomes</taxon>
        <taxon>ecological metagenomes</taxon>
    </lineage>
</organism>
<dbReference type="PANTHER" id="PTHR48090:SF10">
    <property type="entry name" value="GLUCOSYL-3-PHOSPHOGLYCERATE SYNTHASE"/>
    <property type="match status" value="1"/>
</dbReference>
<dbReference type="Pfam" id="PF00535">
    <property type="entry name" value="Glycos_transf_2"/>
    <property type="match status" value="1"/>
</dbReference>
<comment type="similarity">
    <text evidence="2">Belongs to the glycosyltransferase 2 family.</text>
</comment>
<feature type="domain" description="Glycosyltransferase 2-like" evidence="6">
    <location>
        <begin position="55"/>
        <end position="149"/>
    </location>
</feature>
<keyword evidence="4 7" id="KW-0808">Transferase</keyword>
<protein>
    <submittedName>
        <fullName evidence="7">Glucosyl-3-phosphoglycerate synthase</fullName>
        <ecNumber evidence="7">2.4.1.266</ecNumber>
    </submittedName>
</protein>
<gene>
    <name evidence="7" type="ORF">MNBD_DELTA04-885</name>
</gene>
<dbReference type="EMBL" id="UOEY01000022">
    <property type="protein sequence ID" value="VAW36210.1"/>
    <property type="molecule type" value="Genomic_DNA"/>
</dbReference>
<dbReference type="Gene3D" id="3.90.550.10">
    <property type="entry name" value="Spore Coat Polysaccharide Biosynthesis Protein SpsA, Chain A"/>
    <property type="match status" value="1"/>
</dbReference>
<evidence type="ECO:0000256" key="2">
    <source>
        <dbReference type="ARBA" id="ARBA00006739"/>
    </source>
</evidence>
<evidence type="ECO:0000256" key="1">
    <source>
        <dbReference type="ARBA" id="ARBA00001946"/>
    </source>
</evidence>
<dbReference type="AlphaFoldDB" id="A0A3B0V5N8"/>
<reference evidence="7" key="1">
    <citation type="submission" date="2018-06" db="EMBL/GenBank/DDBJ databases">
        <authorList>
            <person name="Zhirakovskaya E."/>
        </authorList>
    </citation>
    <scope>NUCLEOTIDE SEQUENCE</scope>
</reference>
<dbReference type="PANTHER" id="PTHR48090">
    <property type="entry name" value="UNDECAPRENYL-PHOSPHATE 4-DEOXY-4-FORMAMIDO-L-ARABINOSE TRANSFERASE-RELATED"/>
    <property type="match status" value="1"/>
</dbReference>
<evidence type="ECO:0000256" key="3">
    <source>
        <dbReference type="ARBA" id="ARBA00022676"/>
    </source>
</evidence>
<dbReference type="EC" id="2.4.1.266" evidence="7"/>
<evidence type="ECO:0000256" key="5">
    <source>
        <dbReference type="ARBA" id="ARBA00022842"/>
    </source>
</evidence>
<name>A0A3B0V5N8_9ZZZZ</name>
<proteinExistence type="inferred from homology"/>
<dbReference type="InterPro" id="IPR001173">
    <property type="entry name" value="Glyco_trans_2-like"/>
</dbReference>
<evidence type="ECO:0000259" key="6">
    <source>
        <dbReference type="Pfam" id="PF00535"/>
    </source>
</evidence>
<dbReference type="InterPro" id="IPR029044">
    <property type="entry name" value="Nucleotide-diphossugar_trans"/>
</dbReference>
<accession>A0A3B0V5N8</accession>
<evidence type="ECO:0000256" key="4">
    <source>
        <dbReference type="ARBA" id="ARBA00022679"/>
    </source>
</evidence>